<gene>
    <name evidence="2" type="ORF">HCY95_00222</name>
    <name evidence="1" type="ORF">LACFE_CDS1056</name>
</gene>
<dbReference type="SUPFAM" id="SSF53474">
    <property type="entry name" value="alpha/beta-Hydrolases"/>
    <property type="match status" value="1"/>
</dbReference>
<evidence type="ECO:0000313" key="3">
    <source>
        <dbReference type="Proteomes" id="UP000094714"/>
    </source>
</evidence>
<reference evidence="2 4" key="2">
    <citation type="submission" date="2020-04" db="EMBL/GenBank/DDBJ databases">
        <title>Novel strain L. Fermentum HFD1 producer antibacterial peptides.</title>
        <authorList>
            <person name="Ozhegov G.D."/>
            <person name="Pavlova A.S."/>
            <person name="Zhuravleva D.E."/>
            <person name="Gogoleva N.V."/>
            <person name="Shagimardanova E.I."/>
            <person name="Markelova M.I."/>
            <person name="Yarullina D.R."/>
            <person name="Kayumov A.R."/>
        </authorList>
    </citation>
    <scope>NUCLEOTIDE SEQUENCE [LARGE SCALE GENOMIC DNA]</scope>
    <source>
        <strain evidence="2 4">HFD1</strain>
    </source>
</reference>
<dbReference type="EMBL" id="CP050919">
    <property type="protein sequence ID" value="QIX57823.1"/>
    <property type="molecule type" value="Genomic_DNA"/>
</dbReference>
<dbReference type="PATRIC" id="fig|1613.112.peg.1112"/>
<sequence length="181" mass="19640">MGTVIILPELGQATAAWQDLVVGHRQKQVVDYEPLLEGAPEFEELSAQITALVRAAEQPVTLVGNGFGALVGLRVAASQSGRIDRLLLVAPNYHLTADLTVRALPSLFTPKPVKQLLRSLNGTTLAKWLTTVQCRVSVIASDRDRVARDLDLRLVDSHFVPVSLRKGLSEETLAAIEDELA</sequence>
<name>A0A0F4HCK4_LIMFE</name>
<evidence type="ECO:0000313" key="1">
    <source>
        <dbReference type="EMBL" id="AOR74512.1"/>
    </source>
</evidence>
<proteinExistence type="predicted"/>
<dbReference type="Gene3D" id="3.40.50.1820">
    <property type="entry name" value="alpha/beta hydrolase"/>
    <property type="match status" value="1"/>
</dbReference>
<dbReference type="GO" id="GO:0016787">
    <property type="term" value="F:hydrolase activity"/>
    <property type="evidence" value="ECO:0007669"/>
    <property type="project" value="InterPro"/>
</dbReference>
<dbReference type="EMBL" id="CP017151">
    <property type="protein sequence ID" value="AOR74512.1"/>
    <property type="molecule type" value="Genomic_DNA"/>
</dbReference>
<reference evidence="1 3" key="1">
    <citation type="submission" date="2016-09" db="EMBL/GenBank/DDBJ databases">
        <title>Genome Sequence of the Lactobacillus fermentum strain NCC2970 (CNCM I-5068).</title>
        <authorList>
            <person name="Barretto C."/>
            <person name="Ngom-Bru C."/>
            <person name="Genevaz A."/>
            <person name="Fournier C."/>
            <person name="Moine D."/>
            <person name="Kassam M."/>
            <person name="Iltis A."/>
            <person name="Sagory-Zalkind P."/>
            <person name="Faucherand G."/>
            <person name="Descombes P."/>
            <person name="Duboux S."/>
        </authorList>
    </citation>
    <scope>NUCLEOTIDE SEQUENCE [LARGE SCALE GENOMIC DNA]</scope>
    <source>
        <strain evidence="1 3">NCC2970</strain>
    </source>
</reference>
<dbReference type="Proteomes" id="UP000503169">
    <property type="component" value="Chromosome"/>
</dbReference>
<accession>A0A0F4HCK4</accession>
<evidence type="ECO:0000313" key="4">
    <source>
        <dbReference type="Proteomes" id="UP000503169"/>
    </source>
</evidence>
<dbReference type="Proteomes" id="UP000094714">
    <property type="component" value="Chromosome"/>
</dbReference>
<dbReference type="InterPro" id="IPR010662">
    <property type="entry name" value="RBBP9/YdeN"/>
</dbReference>
<organism evidence="1 3">
    <name type="scientific">Limosilactobacillus fermentum</name>
    <name type="common">Lactobacillus fermentum</name>
    <dbReference type="NCBI Taxonomy" id="1613"/>
    <lineage>
        <taxon>Bacteria</taxon>
        <taxon>Bacillati</taxon>
        <taxon>Bacillota</taxon>
        <taxon>Bacilli</taxon>
        <taxon>Lactobacillales</taxon>
        <taxon>Lactobacillaceae</taxon>
        <taxon>Limosilactobacillus</taxon>
    </lineage>
</organism>
<evidence type="ECO:0000313" key="2">
    <source>
        <dbReference type="EMBL" id="QIX57823.1"/>
    </source>
</evidence>
<dbReference type="InterPro" id="IPR029058">
    <property type="entry name" value="AB_hydrolase_fold"/>
</dbReference>
<protein>
    <recommendedName>
        <fullName evidence="5">Alpha/beta hydrolase</fullName>
    </recommendedName>
</protein>
<dbReference type="RefSeq" id="WP_003683963.1">
    <property type="nucleotide sequence ID" value="NZ_AP024320.1"/>
</dbReference>
<dbReference type="AlphaFoldDB" id="A0A0F4HCK4"/>
<dbReference type="Pfam" id="PF06821">
    <property type="entry name" value="Ser_hydrolase"/>
    <property type="match status" value="1"/>
</dbReference>
<evidence type="ECO:0008006" key="5">
    <source>
        <dbReference type="Google" id="ProtNLM"/>
    </source>
</evidence>